<protein>
    <submittedName>
        <fullName evidence="1">27720_t:CDS:1</fullName>
    </submittedName>
</protein>
<sequence>MPNTSTLNLPLLVLKEIFEILANDTKTLHSCIQTHLAIETYIQEMFLQEKQIIKKHFNISRFVFKLLLPYSSFLRLINISNFMDTVINFWQKFHKNSQDCKIKMISKLLIQLMLNKSTKIQQFKFADLYLFVYPELGNSLLHSLSYLEFNSVEFIQVSLIGFIKKYQLLSKLAIFNCLFENEGDQNNLINQIPIKQLVIYNSTTPVIKLILLCNSSLKTLKIIGYEEEVNLDDLCRFFSNINFRRLFVLLEIAVPYNSQVVSKSIQFDEFGKLEEIESKSLKSFRSYNTPFNILF</sequence>
<reference evidence="1" key="1">
    <citation type="submission" date="2021-06" db="EMBL/GenBank/DDBJ databases">
        <authorList>
            <person name="Kallberg Y."/>
            <person name="Tangrot J."/>
            <person name="Rosling A."/>
        </authorList>
    </citation>
    <scope>NUCLEOTIDE SEQUENCE</scope>
    <source>
        <strain evidence="1">MA453B</strain>
    </source>
</reference>
<accession>A0A9N9J7H7</accession>
<name>A0A9N9J7H7_9GLOM</name>
<dbReference type="AlphaFoldDB" id="A0A9N9J7H7"/>
<comment type="caution">
    <text evidence="1">The sequence shown here is derived from an EMBL/GenBank/DDBJ whole genome shotgun (WGS) entry which is preliminary data.</text>
</comment>
<gene>
    <name evidence="1" type="ORF">DERYTH_LOCUS18432</name>
</gene>
<dbReference type="Proteomes" id="UP000789405">
    <property type="component" value="Unassembled WGS sequence"/>
</dbReference>
<evidence type="ECO:0000313" key="2">
    <source>
        <dbReference type="Proteomes" id="UP000789405"/>
    </source>
</evidence>
<dbReference type="OrthoDB" id="2394522at2759"/>
<keyword evidence="2" id="KW-1185">Reference proteome</keyword>
<proteinExistence type="predicted"/>
<evidence type="ECO:0000313" key="1">
    <source>
        <dbReference type="EMBL" id="CAG8768185.1"/>
    </source>
</evidence>
<organism evidence="1 2">
    <name type="scientific">Dentiscutata erythropus</name>
    <dbReference type="NCBI Taxonomy" id="1348616"/>
    <lineage>
        <taxon>Eukaryota</taxon>
        <taxon>Fungi</taxon>
        <taxon>Fungi incertae sedis</taxon>
        <taxon>Mucoromycota</taxon>
        <taxon>Glomeromycotina</taxon>
        <taxon>Glomeromycetes</taxon>
        <taxon>Diversisporales</taxon>
        <taxon>Gigasporaceae</taxon>
        <taxon>Dentiscutata</taxon>
    </lineage>
</organism>
<dbReference type="EMBL" id="CAJVPY010018700">
    <property type="protein sequence ID" value="CAG8768185.1"/>
    <property type="molecule type" value="Genomic_DNA"/>
</dbReference>